<keyword evidence="2" id="KW-1003">Cell membrane</keyword>
<keyword evidence="3 6" id="KW-0812">Transmembrane</keyword>
<dbReference type="InterPro" id="IPR005899">
    <property type="entry name" value="Na_pump_deCOase"/>
</dbReference>
<proteinExistence type="predicted"/>
<dbReference type="GO" id="GO:0015081">
    <property type="term" value="F:sodium ion transmembrane transporter activity"/>
    <property type="evidence" value="ECO:0007669"/>
    <property type="project" value="InterPro"/>
</dbReference>
<reference evidence="7" key="1">
    <citation type="submission" date="2020-10" db="EMBL/GenBank/DDBJ databases">
        <authorList>
            <person name="Gilroy R."/>
        </authorList>
    </citation>
    <scope>NUCLEOTIDE SEQUENCE</scope>
    <source>
        <strain evidence="7">CHK152-2871</strain>
    </source>
</reference>
<accession>A0A9D1FIK1</accession>
<dbReference type="AlphaFoldDB" id="A0A9D1FIK1"/>
<dbReference type="Pfam" id="PF04277">
    <property type="entry name" value="OAD_gamma"/>
    <property type="match status" value="1"/>
</dbReference>
<keyword evidence="5 6" id="KW-0472">Membrane</keyword>
<evidence type="ECO:0000256" key="4">
    <source>
        <dbReference type="ARBA" id="ARBA00022989"/>
    </source>
</evidence>
<evidence type="ECO:0000256" key="1">
    <source>
        <dbReference type="ARBA" id="ARBA00004236"/>
    </source>
</evidence>
<gene>
    <name evidence="7" type="ORF">IAA86_03960</name>
</gene>
<organism evidence="7 8">
    <name type="scientific">Candidatus Galligastranaerophilus intestinavium</name>
    <dbReference type="NCBI Taxonomy" id="2840836"/>
    <lineage>
        <taxon>Bacteria</taxon>
        <taxon>Candidatus Galligastranaerophilus</taxon>
    </lineage>
</organism>
<dbReference type="GO" id="GO:0036376">
    <property type="term" value="P:sodium ion export across plasma membrane"/>
    <property type="evidence" value="ECO:0007669"/>
    <property type="project" value="InterPro"/>
</dbReference>
<comment type="caution">
    <text evidence="7">The sequence shown here is derived from an EMBL/GenBank/DDBJ whole genome shotgun (WGS) entry which is preliminary data.</text>
</comment>
<comment type="subcellular location">
    <subcellularLocation>
        <location evidence="1">Cell membrane</location>
    </subcellularLocation>
</comment>
<reference evidence="7" key="2">
    <citation type="journal article" date="2021" name="PeerJ">
        <title>Extensive microbial diversity within the chicken gut microbiome revealed by metagenomics and culture.</title>
        <authorList>
            <person name="Gilroy R."/>
            <person name="Ravi A."/>
            <person name="Getino M."/>
            <person name="Pursley I."/>
            <person name="Horton D.L."/>
            <person name="Alikhan N.F."/>
            <person name="Baker D."/>
            <person name="Gharbi K."/>
            <person name="Hall N."/>
            <person name="Watson M."/>
            <person name="Adriaenssens E.M."/>
            <person name="Foster-Nyarko E."/>
            <person name="Jarju S."/>
            <person name="Secka A."/>
            <person name="Antonio M."/>
            <person name="Oren A."/>
            <person name="Chaudhuri R.R."/>
            <person name="La Ragione R."/>
            <person name="Hildebrand F."/>
            <person name="Pallen M.J."/>
        </authorList>
    </citation>
    <scope>NUCLEOTIDE SEQUENCE</scope>
    <source>
        <strain evidence="7">CHK152-2871</strain>
    </source>
</reference>
<protein>
    <submittedName>
        <fullName evidence="7">OadG family protein</fullName>
    </submittedName>
</protein>
<dbReference type="EMBL" id="DVJQ01000034">
    <property type="protein sequence ID" value="HIS74159.1"/>
    <property type="molecule type" value="Genomic_DNA"/>
</dbReference>
<evidence type="ECO:0000256" key="5">
    <source>
        <dbReference type="ARBA" id="ARBA00023136"/>
    </source>
</evidence>
<evidence type="ECO:0000256" key="2">
    <source>
        <dbReference type="ARBA" id="ARBA00022475"/>
    </source>
</evidence>
<evidence type="ECO:0000313" key="8">
    <source>
        <dbReference type="Proteomes" id="UP000886865"/>
    </source>
</evidence>
<feature type="transmembrane region" description="Helical" evidence="6">
    <location>
        <begin position="20"/>
        <end position="45"/>
    </location>
</feature>
<keyword evidence="4 6" id="KW-1133">Transmembrane helix</keyword>
<dbReference type="GO" id="GO:0005886">
    <property type="term" value="C:plasma membrane"/>
    <property type="evidence" value="ECO:0007669"/>
    <property type="project" value="UniProtKB-SubCell"/>
</dbReference>
<evidence type="ECO:0000313" key="7">
    <source>
        <dbReference type="EMBL" id="HIS74159.1"/>
    </source>
</evidence>
<evidence type="ECO:0000256" key="6">
    <source>
        <dbReference type="SAM" id="Phobius"/>
    </source>
</evidence>
<sequence>MLESLVQNLATLLEEGVIVMLAGMVVVFTFLVILVAAMFVMGLVVRKLNELFPAKVLETAPKSKPISGIDEIAVAIAAVLNKR</sequence>
<name>A0A9D1FIK1_9BACT</name>
<dbReference type="Proteomes" id="UP000886865">
    <property type="component" value="Unassembled WGS sequence"/>
</dbReference>
<dbReference type="NCBIfam" id="TIGR01195">
    <property type="entry name" value="oadG_fam"/>
    <property type="match status" value="1"/>
</dbReference>
<evidence type="ECO:0000256" key="3">
    <source>
        <dbReference type="ARBA" id="ARBA00022692"/>
    </source>
</evidence>